<reference evidence="4 5" key="1">
    <citation type="journal article" date="2018" name="IMA Fungus">
        <title>IMA Genome-F 10: Nine draft genome sequences of Claviceps purpurea s.lat., including C. arundinis, C. humidiphila, and C. cf. spartinae, pseudomolecules for the pitch canker pathogen Fusarium circinatum, draft genome of Davidsoniella eucalypti, Grosmannia galeiformis, Quambalaria eucalypti, and Teratosphaeria destructans.</title>
        <authorList>
            <person name="Wingfield B.D."/>
            <person name="Liu M."/>
            <person name="Nguyen H.D."/>
            <person name="Lane F.A."/>
            <person name="Morgan S.W."/>
            <person name="De Vos L."/>
            <person name="Wilken P.M."/>
            <person name="Duong T.A."/>
            <person name="Aylward J."/>
            <person name="Coetzee M.P."/>
            <person name="Dadej K."/>
            <person name="De Beer Z.W."/>
            <person name="Findlay W."/>
            <person name="Havenga M."/>
            <person name="Kolarik M."/>
            <person name="Menzies J.G."/>
            <person name="Naidoo K."/>
            <person name="Pochopski O."/>
            <person name="Shoukouhi P."/>
            <person name="Santana Q.C."/>
            <person name="Seifert K.A."/>
            <person name="Soal N."/>
            <person name="Steenkamp E.T."/>
            <person name="Tatham C.T."/>
            <person name="van der Nest M.A."/>
            <person name="Wingfield M.J."/>
        </authorList>
    </citation>
    <scope>NUCLEOTIDE SEQUENCE [LARGE SCALE GENOMIC DNA]</scope>
    <source>
        <strain evidence="4">CMW44962</strain>
    </source>
</reference>
<keyword evidence="2" id="KW-1133">Transmembrane helix</keyword>
<feature type="compositionally biased region" description="Low complexity" evidence="1">
    <location>
        <begin position="29"/>
        <end position="47"/>
    </location>
</feature>
<dbReference type="AlphaFoldDB" id="A0A9W7W1Q7"/>
<keyword evidence="3" id="KW-0732">Signal</keyword>
<dbReference type="EMBL" id="RIBY02001912">
    <property type="protein sequence ID" value="KAH9827108.1"/>
    <property type="molecule type" value="Genomic_DNA"/>
</dbReference>
<feature type="compositionally biased region" description="Polar residues" evidence="1">
    <location>
        <begin position="452"/>
        <end position="466"/>
    </location>
</feature>
<feature type="compositionally biased region" description="Polar residues" evidence="1">
    <location>
        <begin position="793"/>
        <end position="803"/>
    </location>
</feature>
<evidence type="ECO:0000313" key="5">
    <source>
        <dbReference type="Proteomes" id="UP001138500"/>
    </source>
</evidence>
<feature type="chain" id="PRO_5040951208" evidence="3">
    <location>
        <begin position="17"/>
        <end position="803"/>
    </location>
</feature>
<feature type="compositionally biased region" description="Polar residues" evidence="1">
    <location>
        <begin position="237"/>
        <end position="247"/>
    </location>
</feature>
<feature type="compositionally biased region" description="Polar residues" evidence="1">
    <location>
        <begin position="620"/>
        <end position="636"/>
    </location>
</feature>
<feature type="region of interest" description="Disordered" evidence="1">
    <location>
        <begin position="779"/>
        <end position="803"/>
    </location>
</feature>
<feature type="signal peptide" evidence="3">
    <location>
        <begin position="1"/>
        <end position="16"/>
    </location>
</feature>
<feature type="compositionally biased region" description="Polar residues" evidence="1">
    <location>
        <begin position="585"/>
        <end position="600"/>
    </location>
</feature>
<proteinExistence type="predicted"/>
<feature type="compositionally biased region" description="Basic and acidic residues" evidence="1">
    <location>
        <begin position="568"/>
        <end position="580"/>
    </location>
</feature>
<evidence type="ECO:0000256" key="3">
    <source>
        <dbReference type="SAM" id="SignalP"/>
    </source>
</evidence>
<feature type="compositionally biased region" description="Pro residues" evidence="1">
    <location>
        <begin position="472"/>
        <end position="484"/>
    </location>
</feature>
<sequence>MSRLVAAVFAVVTALAQKESGITTINTPIPTTSTASATGSASTHPSTITSGPIAATTSDPLLGLAESLLSEYKSTSLRPIPSEIVLDSSTFTVSSGFILTPPPTTSPTPASTTELRATLSHSSLASTPTNVASSPKGDMEAAIVIGVAVGGLALAVILFVALGAHRRKRKTGTYLKRRPTTRSTNKDAEMWQALKHDGTAMTSPATPGPFKDEWSDGCSSTRNQVYLSGPSVRKQLPSPSTPLSSAQLPLRRPDPTFSPTGSEEANVTDPLDAERTGLSPHHELDGRPLPPLPIESTLSPQELQGDAVFPSELSPYGRNSSKIEEETAAHLDRQLQLHRPLSWTPLMRPQRSSTPSTPKRQHSGALDAVSPLALMGFGGGNRKDLPLRPFSHQPQSTKSLPEPELTSAQNGSPSPELSRQASGHAPELNTTRLQRSVAFEQVQQRALARHPSQLTLSSFPSGQTIRLVNPSESPPEPMSKPPSGPLLSQARYEPPPPKKARRASQVWGLNRARSGQHSVEDDGEPRDSRRASGPMLLPTRYEPPTPSASNNSRRPCELESPEFTSTHESAKASDTNRNKAELSSPVGNLSHPTDKNNQATALRATVPIVESTKSVDPENHTQSQIEPQRASPNQFAAPSNPDFFEQQKMQTNRTRNVDRKPVSSTASFESMEIRAYQASLPPWTQPYAPTLHAIPDGLNAPSMDATPQPRGLGPSRAYSARNVHYPSWSEISEFDFTGDGSNPVRFLRPQRSFGQLVSSKVREIEERVELLGSLPAGYVSGSLHSGSRPGTPRSANNSHGHAI</sequence>
<evidence type="ECO:0000256" key="2">
    <source>
        <dbReference type="SAM" id="Phobius"/>
    </source>
</evidence>
<dbReference type="CDD" id="cd21699">
    <property type="entry name" value="JMTM_APP_like"/>
    <property type="match status" value="1"/>
</dbReference>
<dbReference type="Proteomes" id="UP001138500">
    <property type="component" value="Unassembled WGS sequence"/>
</dbReference>
<protein>
    <submittedName>
        <fullName evidence="4">Uncharacterized protein</fullName>
    </submittedName>
</protein>
<keyword evidence="2" id="KW-0812">Transmembrane</keyword>
<keyword evidence="5" id="KW-1185">Reference proteome</keyword>
<evidence type="ECO:0000313" key="4">
    <source>
        <dbReference type="EMBL" id="KAH9827108.1"/>
    </source>
</evidence>
<feature type="transmembrane region" description="Helical" evidence="2">
    <location>
        <begin position="141"/>
        <end position="162"/>
    </location>
</feature>
<evidence type="ECO:0000256" key="1">
    <source>
        <dbReference type="SAM" id="MobiDB-lite"/>
    </source>
</evidence>
<name>A0A9W7W1Q7_9PEZI</name>
<comment type="caution">
    <text evidence="4">The sequence shown here is derived from an EMBL/GenBank/DDBJ whole genome shotgun (WGS) entry which is preliminary data.</text>
</comment>
<reference evidence="4 5" key="2">
    <citation type="journal article" date="2021" name="Curr. Genet.">
        <title>Genetic response to nitrogen starvation in the aggressive Eucalyptus foliar pathogen Teratosphaeria destructans.</title>
        <authorList>
            <person name="Havenga M."/>
            <person name="Wingfield B.D."/>
            <person name="Wingfield M.J."/>
            <person name="Dreyer L.L."/>
            <person name="Roets F."/>
            <person name="Aylward J."/>
        </authorList>
    </citation>
    <scope>NUCLEOTIDE SEQUENCE [LARGE SCALE GENOMIC DNA]</scope>
    <source>
        <strain evidence="4">CMW44962</strain>
    </source>
</reference>
<dbReference type="OrthoDB" id="3883986at2759"/>
<feature type="region of interest" description="Disordered" evidence="1">
    <location>
        <begin position="451"/>
        <end position="636"/>
    </location>
</feature>
<gene>
    <name evidence="4" type="ORF">Tdes44962_MAKER03078</name>
</gene>
<feature type="region of interest" description="Disordered" evidence="1">
    <location>
        <begin position="340"/>
        <end position="424"/>
    </location>
</feature>
<feature type="region of interest" description="Disordered" evidence="1">
    <location>
        <begin position="29"/>
        <end position="52"/>
    </location>
</feature>
<accession>A0A9W7W1Q7</accession>
<feature type="compositionally biased region" description="Polar residues" evidence="1">
    <location>
        <begin position="406"/>
        <end position="421"/>
    </location>
</feature>
<organism evidence="4 5">
    <name type="scientific">Teratosphaeria destructans</name>
    <dbReference type="NCBI Taxonomy" id="418781"/>
    <lineage>
        <taxon>Eukaryota</taxon>
        <taxon>Fungi</taxon>
        <taxon>Dikarya</taxon>
        <taxon>Ascomycota</taxon>
        <taxon>Pezizomycotina</taxon>
        <taxon>Dothideomycetes</taxon>
        <taxon>Dothideomycetidae</taxon>
        <taxon>Mycosphaerellales</taxon>
        <taxon>Teratosphaeriaceae</taxon>
        <taxon>Teratosphaeria</taxon>
    </lineage>
</organism>
<keyword evidence="2" id="KW-0472">Membrane</keyword>
<feature type="compositionally biased region" description="Basic and acidic residues" evidence="1">
    <location>
        <begin position="272"/>
        <end position="286"/>
    </location>
</feature>
<feature type="region of interest" description="Disordered" evidence="1">
    <location>
        <begin position="228"/>
        <end position="298"/>
    </location>
</feature>